<name>A0A2S5GJ91_9BURK</name>
<keyword evidence="4 8" id="KW-0067">ATP-binding</keyword>
<evidence type="ECO:0000256" key="2">
    <source>
        <dbReference type="ARBA" id="ARBA00022475"/>
    </source>
</evidence>
<dbReference type="InterPro" id="IPR017871">
    <property type="entry name" value="ABC_transporter-like_CS"/>
</dbReference>
<dbReference type="InterPro" id="IPR003439">
    <property type="entry name" value="ABC_transporter-like_ATP-bd"/>
</dbReference>
<keyword evidence="2" id="KW-1003">Cell membrane</keyword>
<evidence type="ECO:0000259" key="7">
    <source>
        <dbReference type="PROSITE" id="PS50893"/>
    </source>
</evidence>
<evidence type="ECO:0000313" key="9">
    <source>
        <dbReference type="Proteomes" id="UP000239990"/>
    </source>
</evidence>
<dbReference type="GO" id="GO:0016887">
    <property type="term" value="F:ATP hydrolysis activity"/>
    <property type="evidence" value="ECO:0007669"/>
    <property type="project" value="InterPro"/>
</dbReference>
<dbReference type="SUPFAM" id="SSF52540">
    <property type="entry name" value="P-loop containing nucleoside triphosphate hydrolases"/>
    <property type="match status" value="1"/>
</dbReference>
<dbReference type="Pfam" id="PF00005">
    <property type="entry name" value="ABC_tran"/>
    <property type="match status" value="1"/>
</dbReference>
<dbReference type="Gene3D" id="3.40.50.300">
    <property type="entry name" value="P-loop containing nucleotide triphosphate hydrolases"/>
    <property type="match status" value="1"/>
</dbReference>
<evidence type="ECO:0000256" key="5">
    <source>
        <dbReference type="ARBA" id="ARBA00022967"/>
    </source>
</evidence>
<proteinExistence type="predicted"/>
<dbReference type="CDD" id="cd03214">
    <property type="entry name" value="ABC_Iron-Siderophores_B12_Hemin"/>
    <property type="match status" value="1"/>
</dbReference>
<reference evidence="8 9" key="1">
    <citation type="submission" date="2018-02" db="EMBL/GenBank/DDBJ databases">
        <title>Draft Genome of Achromobacter spanius stain 6.</title>
        <authorList>
            <person name="Gunasekera T.S."/>
            <person name="Radwan O."/>
            <person name="Ruiz O.N."/>
        </authorList>
    </citation>
    <scope>NUCLEOTIDE SEQUENCE [LARGE SCALE GENOMIC DNA]</scope>
    <source>
        <strain evidence="8 9">6</strain>
    </source>
</reference>
<feature type="domain" description="ABC transporter" evidence="7">
    <location>
        <begin position="52"/>
        <end position="293"/>
    </location>
</feature>
<dbReference type="Proteomes" id="UP000239990">
    <property type="component" value="Unassembled WGS sequence"/>
</dbReference>
<evidence type="ECO:0000313" key="8">
    <source>
        <dbReference type="EMBL" id="PPA73137.1"/>
    </source>
</evidence>
<dbReference type="EMBL" id="PREU01000017">
    <property type="protein sequence ID" value="PPA73137.1"/>
    <property type="molecule type" value="Genomic_DNA"/>
</dbReference>
<keyword evidence="1" id="KW-0813">Transport</keyword>
<evidence type="ECO:0000256" key="3">
    <source>
        <dbReference type="ARBA" id="ARBA00022741"/>
    </source>
</evidence>
<protein>
    <submittedName>
        <fullName evidence="8">Heme ABC transporter ATP-binding protein</fullName>
    </submittedName>
</protein>
<keyword evidence="2" id="KW-0472">Membrane</keyword>
<dbReference type="AlphaFoldDB" id="A0A2S5GJ91"/>
<comment type="function">
    <text evidence="6">Part of the ABC transporter complex HmuTUV involved in hemin import. Responsible for energy coupling to the transport system.</text>
</comment>
<sequence>MQTTQTRTVKAQAAQTQAALTQAAQTKAAQTKAAQTQSAPRTAGHAAGGQALAAHTLTLSRGGARILTDVSLEVRPGEVVGLLGANGAGKSTLLGALAAELSADAGQITLDGAPLAGMALRQQARRRAVLPQKPGLTFDLGVREVVAMGAYPFAELAPAQVDALVAHALGLADVAHLAGRRYPELSGGEQQRVQFARVLVQCHAARAPGEARYLLLDEPTASLDPKHQGDLLRRAWELAHEGNTGVLVILHDMNLAARWCDRLLLLNAGRAIAQGTPAQVLTAANLHLAYGIDAQVIAHPLQPDRLLVLTR</sequence>
<dbReference type="PROSITE" id="PS00211">
    <property type="entry name" value="ABC_TRANSPORTER_1"/>
    <property type="match status" value="1"/>
</dbReference>
<comment type="caution">
    <text evidence="8">The sequence shown here is derived from an EMBL/GenBank/DDBJ whole genome shotgun (WGS) entry which is preliminary data.</text>
</comment>
<keyword evidence="5" id="KW-1278">Translocase</keyword>
<dbReference type="InterPro" id="IPR027417">
    <property type="entry name" value="P-loop_NTPase"/>
</dbReference>
<gene>
    <name evidence="8" type="ORF">C4E15_27240</name>
</gene>
<evidence type="ECO:0000256" key="6">
    <source>
        <dbReference type="ARBA" id="ARBA00037066"/>
    </source>
</evidence>
<dbReference type="SMART" id="SM00382">
    <property type="entry name" value="AAA"/>
    <property type="match status" value="1"/>
</dbReference>
<dbReference type="NCBIfam" id="NF010068">
    <property type="entry name" value="PRK13548.1"/>
    <property type="match status" value="1"/>
</dbReference>
<keyword evidence="3" id="KW-0547">Nucleotide-binding</keyword>
<accession>A0A2S5GJ91</accession>
<evidence type="ECO:0000256" key="1">
    <source>
        <dbReference type="ARBA" id="ARBA00022448"/>
    </source>
</evidence>
<organism evidence="8 9">
    <name type="scientific">Achromobacter spanius</name>
    <dbReference type="NCBI Taxonomy" id="217203"/>
    <lineage>
        <taxon>Bacteria</taxon>
        <taxon>Pseudomonadati</taxon>
        <taxon>Pseudomonadota</taxon>
        <taxon>Betaproteobacteria</taxon>
        <taxon>Burkholderiales</taxon>
        <taxon>Alcaligenaceae</taxon>
        <taxon>Achromobacter</taxon>
    </lineage>
</organism>
<dbReference type="OrthoDB" id="5296765at2"/>
<dbReference type="PANTHER" id="PTHR42794">
    <property type="entry name" value="HEMIN IMPORT ATP-BINDING PROTEIN HMUV"/>
    <property type="match status" value="1"/>
</dbReference>
<dbReference type="PROSITE" id="PS50893">
    <property type="entry name" value="ABC_TRANSPORTER_2"/>
    <property type="match status" value="1"/>
</dbReference>
<dbReference type="InterPro" id="IPR003593">
    <property type="entry name" value="AAA+_ATPase"/>
</dbReference>
<dbReference type="PANTHER" id="PTHR42794:SF1">
    <property type="entry name" value="HEMIN IMPORT ATP-BINDING PROTEIN HMUV"/>
    <property type="match status" value="1"/>
</dbReference>
<evidence type="ECO:0000256" key="4">
    <source>
        <dbReference type="ARBA" id="ARBA00022840"/>
    </source>
</evidence>
<dbReference type="GO" id="GO:0005524">
    <property type="term" value="F:ATP binding"/>
    <property type="evidence" value="ECO:0007669"/>
    <property type="project" value="UniProtKB-KW"/>
</dbReference>